<dbReference type="Proteomes" id="UP001317705">
    <property type="component" value="Chromosome"/>
</dbReference>
<accession>A0ABM8ELH8</accession>
<dbReference type="RefSeq" id="WP_281999395.1">
    <property type="nucleotide sequence ID" value="NZ_AP027151.1"/>
</dbReference>
<gene>
    <name evidence="1" type="ORF">GURASL_22120</name>
</gene>
<keyword evidence="2" id="KW-1185">Reference proteome</keyword>
<reference evidence="1 2" key="1">
    <citation type="submission" date="2022-12" db="EMBL/GenBank/DDBJ databases">
        <title>Polyphasic characterization of Geotalea uranireducens NIT-SL11 newly isolated from a complex of sewage sludge and microbially reduced graphene oxide.</title>
        <authorList>
            <person name="Xie L."/>
            <person name="Yoshida N."/>
            <person name="Meng L."/>
        </authorList>
    </citation>
    <scope>NUCLEOTIDE SEQUENCE [LARGE SCALE GENOMIC DNA]</scope>
    <source>
        <strain evidence="1 2">NIT-SL11</strain>
    </source>
</reference>
<evidence type="ECO:0000313" key="2">
    <source>
        <dbReference type="Proteomes" id="UP001317705"/>
    </source>
</evidence>
<proteinExistence type="predicted"/>
<dbReference type="EMBL" id="AP027151">
    <property type="protein sequence ID" value="BDV43289.1"/>
    <property type="molecule type" value="Genomic_DNA"/>
</dbReference>
<sequence length="249" mass="27817">MSVSGILGWLNIRGLSVVPQFPAEIYDGQQTFVTLQLENRKKFLPSFLIRVALAGGTADFHLLDRRSVSTETVAIALAGRGWHELTQVAVISRFPINFFVRSTILPLQERCLVFPRPRRCRLLSVAEGGNARGTSLGRGRGMEGEVENIAEYSGREPLKKIHWRLSARHDTLKVKELSAVVDEPVVLDLNSLTGESLEEVLGCYAWLVNRYIRAQRPVGMIVGRKVLSPDTSALHRLKMLSELALYGKR</sequence>
<name>A0ABM8ELH8_9BACT</name>
<evidence type="ECO:0000313" key="1">
    <source>
        <dbReference type="EMBL" id="BDV43289.1"/>
    </source>
</evidence>
<dbReference type="PANTHER" id="PTHR34351">
    <property type="entry name" value="SLR1927 PROTEIN-RELATED"/>
    <property type="match status" value="1"/>
</dbReference>
<dbReference type="PANTHER" id="PTHR34351:SF1">
    <property type="entry name" value="SLR1927 PROTEIN"/>
    <property type="match status" value="1"/>
</dbReference>
<organism evidence="1 2">
    <name type="scientific">Geotalea uraniireducens</name>
    <dbReference type="NCBI Taxonomy" id="351604"/>
    <lineage>
        <taxon>Bacteria</taxon>
        <taxon>Pseudomonadati</taxon>
        <taxon>Thermodesulfobacteriota</taxon>
        <taxon>Desulfuromonadia</taxon>
        <taxon>Geobacterales</taxon>
        <taxon>Geobacteraceae</taxon>
        <taxon>Geotalea</taxon>
    </lineage>
</organism>
<protein>
    <recommendedName>
        <fullName evidence="3">DUF58 domain-containing protein</fullName>
    </recommendedName>
</protein>
<evidence type="ECO:0008006" key="3">
    <source>
        <dbReference type="Google" id="ProtNLM"/>
    </source>
</evidence>